<dbReference type="Pfam" id="PF00440">
    <property type="entry name" value="TetR_N"/>
    <property type="match status" value="1"/>
</dbReference>
<dbReference type="Gene3D" id="1.10.357.10">
    <property type="entry name" value="Tetracycline Repressor, domain 2"/>
    <property type="match status" value="1"/>
</dbReference>
<evidence type="ECO:0000313" key="6">
    <source>
        <dbReference type="EMBL" id="TWP47730.1"/>
    </source>
</evidence>
<dbReference type="SUPFAM" id="SSF48498">
    <property type="entry name" value="Tetracyclin repressor-like, C-terminal domain"/>
    <property type="match status" value="1"/>
</dbReference>
<dbReference type="PRINTS" id="PR00455">
    <property type="entry name" value="HTHTETR"/>
</dbReference>
<keyword evidence="3" id="KW-0804">Transcription</keyword>
<keyword evidence="1" id="KW-0805">Transcription regulation</keyword>
<proteinExistence type="predicted"/>
<evidence type="ECO:0000256" key="4">
    <source>
        <dbReference type="PROSITE-ProRule" id="PRU00335"/>
    </source>
</evidence>
<dbReference type="InterPro" id="IPR001647">
    <property type="entry name" value="HTH_TetR"/>
</dbReference>
<feature type="DNA-binding region" description="H-T-H motif" evidence="4">
    <location>
        <begin position="29"/>
        <end position="48"/>
    </location>
</feature>
<dbReference type="OrthoDB" id="4823039at2"/>
<gene>
    <name evidence="6" type="ORF">FKR81_30765</name>
</gene>
<evidence type="ECO:0000256" key="1">
    <source>
        <dbReference type="ARBA" id="ARBA00023015"/>
    </source>
</evidence>
<dbReference type="GO" id="GO:0003700">
    <property type="term" value="F:DNA-binding transcription factor activity"/>
    <property type="evidence" value="ECO:0007669"/>
    <property type="project" value="TreeGrafter"/>
</dbReference>
<evidence type="ECO:0000259" key="5">
    <source>
        <dbReference type="PROSITE" id="PS50977"/>
    </source>
</evidence>
<dbReference type="PANTHER" id="PTHR30055">
    <property type="entry name" value="HTH-TYPE TRANSCRIPTIONAL REGULATOR RUTR"/>
    <property type="match status" value="1"/>
</dbReference>
<evidence type="ECO:0000256" key="3">
    <source>
        <dbReference type="ARBA" id="ARBA00023163"/>
    </source>
</evidence>
<dbReference type="AlphaFoldDB" id="A0A563EKP2"/>
<dbReference type="Gene3D" id="1.10.10.60">
    <property type="entry name" value="Homeodomain-like"/>
    <property type="match status" value="1"/>
</dbReference>
<dbReference type="PROSITE" id="PS50977">
    <property type="entry name" value="HTH_TETR_2"/>
    <property type="match status" value="1"/>
</dbReference>
<dbReference type="Proteomes" id="UP000316639">
    <property type="component" value="Unassembled WGS sequence"/>
</dbReference>
<dbReference type="InterPro" id="IPR050109">
    <property type="entry name" value="HTH-type_TetR-like_transc_reg"/>
</dbReference>
<dbReference type="GO" id="GO:0000976">
    <property type="term" value="F:transcription cis-regulatory region binding"/>
    <property type="evidence" value="ECO:0007669"/>
    <property type="project" value="TreeGrafter"/>
</dbReference>
<comment type="caution">
    <text evidence="6">The sequence shown here is derived from an EMBL/GenBank/DDBJ whole genome shotgun (WGS) entry which is preliminary data.</text>
</comment>
<keyword evidence="2 4" id="KW-0238">DNA-binding</keyword>
<dbReference type="InterPro" id="IPR036271">
    <property type="entry name" value="Tet_transcr_reg_TetR-rel_C_sf"/>
</dbReference>
<dbReference type="InterPro" id="IPR009057">
    <property type="entry name" value="Homeodomain-like_sf"/>
</dbReference>
<accession>A0A563EKP2</accession>
<feature type="domain" description="HTH tetR-type" evidence="5">
    <location>
        <begin position="6"/>
        <end position="66"/>
    </location>
</feature>
<reference evidence="6 7" key="1">
    <citation type="submission" date="2019-07" db="EMBL/GenBank/DDBJ databases">
        <title>Lentzea xizangensis sp. nov., isolated from Qinghai-Tibetan Plateau Soils.</title>
        <authorList>
            <person name="Huang J."/>
        </authorList>
    </citation>
    <scope>NUCLEOTIDE SEQUENCE [LARGE SCALE GENOMIC DNA]</scope>
    <source>
        <strain evidence="6 7">FXJ1.1311</strain>
    </source>
</reference>
<organism evidence="6 7">
    <name type="scientific">Lentzea tibetensis</name>
    <dbReference type="NCBI Taxonomy" id="2591470"/>
    <lineage>
        <taxon>Bacteria</taxon>
        <taxon>Bacillati</taxon>
        <taxon>Actinomycetota</taxon>
        <taxon>Actinomycetes</taxon>
        <taxon>Pseudonocardiales</taxon>
        <taxon>Pseudonocardiaceae</taxon>
        <taxon>Lentzea</taxon>
    </lineage>
</organism>
<sequence>MLMSAEVTRTQVRDAGHRLFVANGYAATSMAAVAADLGVSEETVHTHYPSKAALYRDALNTAIAGRPAETPPAPVSDRADATALLTPLRANDIIETTAAGAAALLGRAGALIMVGIQSSGADPEMMAVAHEGEAAQRATLGTIAKALVDTGSVRPDFSTSEVADIIVGLCSPHLHHLLGWPEDRYRYWLTSTLCASLLR</sequence>
<keyword evidence="7" id="KW-1185">Reference proteome</keyword>
<dbReference type="SUPFAM" id="SSF46689">
    <property type="entry name" value="Homeodomain-like"/>
    <property type="match status" value="1"/>
</dbReference>
<evidence type="ECO:0000256" key="2">
    <source>
        <dbReference type="ARBA" id="ARBA00023125"/>
    </source>
</evidence>
<dbReference type="EMBL" id="VOBR01000024">
    <property type="protein sequence ID" value="TWP47730.1"/>
    <property type="molecule type" value="Genomic_DNA"/>
</dbReference>
<dbReference type="PANTHER" id="PTHR30055:SF234">
    <property type="entry name" value="HTH-TYPE TRANSCRIPTIONAL REGULATOR BETI"/>
    <property type="match status" value="1"/>
</dbReference>
<protein>
    <submittedName>
        <fullName evidence="6">TetR family transcriptional regulator</fullName>
    </submittedName>
</protein>
<evidence type="ECO:0000313" key="7">
    <source>
        <dbReference type="Proteomes" id="UP000316639"/>
    </source>
</evidence>
<name>A0A563EKP2_9PSEU</name>